<evidence type="ECO:0000313" key="1">
    <source>
        <dbReference type="EMBL" id="GLW52093.1"/>
    </source>
</evidence>
<dbReference type="EMBL" id="BSRX01000001">
    <property type="protein sequence ID" value="GLW52093.1"/>
    <property type="molecule type" value="Genomic_DNA"/>
</dbReference>
<name>A0A9W6ULG4_9ACTN</name>
<evidence type="ECO:0000313" key="2">
    <source>
        <dbReference type="Proteomes" id="UP001165143"/>
    </source>
</evidence>
<reference evidence="1" key="1">
    <citation type="submission" date="2023-02" db="EMBL/GenBank/DDBJ databases">
        <title>Kitasatospora phosalacinea NBRC 14362.</title>
        <authorList>
            <person name="Ichikawa N."/>
            <person name="Sato H."/>
            <person name="Tonouchi N."/>
        </authorList>
    </citation>
    <scope>NUCLEOTIDE SEQUENCE</scope>
    <source>
        <strain evidence="1">NBRC 14362</strain>
    </source>
</reference>
<organism evidence="1 2">
    <name type="scientific">Kitasatospora phosalacinea</name>
    <dbReference type="NCBI Taxonomy" id="2065"/>
    <lineage>
        <taxon>Bacteria</taxon>
        <taxon>Bacillati</taxon>
        <taxon>Actinomycetota</taxon>
        <taxon>Actinomycetes</taxon>
        <taxon>Kitasatosporales</taxon>
        <taxon>Streptomycetaceae</taxon>
        <taxon>Kitasatospora</taxon>
    </lineage>
</organism>
<sequence>MQVSWITAVPAVVDAPWSLMHNPLRTLTTWNVPDPLATSDHCWLACPLPHPHCCNCTPLTVEPDGTSTHIPLFTFTNWYTPDETGTNRNC</sequence>
<dbReference type="Proteomes" id="UP001165143">
    <property type="component" value="Unassembled WGS sequence"/>
</dbReference>
<gene>
    <name evidence="1" type="ORF">Kpho01_01040</name>
</gene>
<dbReference type="AlphaFoldDB" id="A0A9W6ULG4"/>
<accession>A0A9W6ULG4</accession>
<protein>
    <submittedName>
        <fullName evidence="1">Uncharacterized protein</fullName>
    </submittedName>
</protein>
<proteinExistence type="predicted"/>
<comment type="caution">
    <text evidence="1">The sequence shown here is derived from an EMBL/GenBank/DDBJ whole genome shotgun (WGS) entry which is preliminary data.</text>
</comment>